<accession>A0A150G711</accession>
<dbReference type="OrthoDB" id="199820at2759"/>
<feature type="compositionally biased region" description="Low complexity" evidence="1">
    <location>
        <begin position="104"/>
        <end position="129"/>
    </location>
</feature>
<protein>
    <submittedName>
        <fullName evidence="2">Uncharacterized protein</fullName>
    </submittedName>
</protein>
<organism evidence="2 3">
    <name type="scientific">Gonium pectorale</name>
    <name type="common">Green alga</name>
    <dbReference type="NCBI Taxonomy" id="33097"/>
    <lineage>
        <taxon>Eukaryota</taxon>
        <taxon>Viridiplantae</taxon>
        <taxon>Chlorophyta</taxon>
        <taxon>core chlorophytes</taxon>
        <taxon>Chlorophyceae</taxon>
        <taxon>CS clade</taxon>
        <taxon>Chlamydomonadales</taxon>
        <taxon>Volvocaceae</taxon>
        <taxon>Gonium</taxon>
    </lineage>
</organism>
<feature type="compositionally biased region" description="Gly residues" evidence="1">
    <location>
        <begin position="65"/>
        <end position="76"/>
    </location>
</feature>
<keyword evidence="3" id="KW-1185">Reference proteome</keyword>
<feature type="region of interest" description="Disordered" evidence="1">
    <location>
        <begin position="1"/>
        <end position="143"/>
    </location>
</feature>
<dbReference type="Proteomes" id="UP000075714">
    <property type="component" value="Unassembled WGS sequence"/>
</dbReference>
<comment type="caution">
    <text evidence="2">The sequence shown here is derived from an EMBL/GenBank/DDBJ whole genome shotgun (WGS) entry which is preliminary data.</text>
</comment>
<reference evidence="3" key="1">
    <citation type="journal article" date="2016" name="Nat. Commun.">
        <title>The Gonium pectorale genome demonstrates co-option of cell cycle regulation during the evolution of multicellularity.</title>
        <authorList>
            <person name="Hanschen E.R."/>
            <person name="Marriage T.N."/>
            <person name="Ferris P.J."/>
            <person name="Hamaji T."/>
            <person name="Toyoda A."/>
            <person name="Fujiyama A."/>
            <person name="Neme R."/>
            <person name="Noguchi H."/>
            <person name="Minakuchi Y."/>
            <person name="Suzuki M."/>
            <person name="Kawai-Toyooka H."/>
            <person name="Smith D.R."/>
            <person name="Sparks H."/>
            <person name="Anderson J."/>
            <person name="Bakaric R."/>
            <person name="Luria V."/>
            <person name="Karger A."/>
            <person name="Kirschner M.W."/>
            <person name="Durand P.M."/>
            <person name="Michod R.E."/>
            <person name="Nozaki H."/>
            <person name="Olson B.J."/>
        </authorList>
    </citation>
    <scope>NUCLEOTIDE SEQUENCE [LARGE SCALE GENOMIC DNA]</scope>
    <source>
        <strain evidence="3">NIES-2863</strain>
    </source>
</reference>
<dbReference type="InterPro" id="IPR032710">
    <property type="entry name" value="NTF2-like_dom_sf"/>
</dbReference>
<name>A0A150G711_GONPE</name>
<feature type="compositionally biased region" description="Polar residues" evidence="1">
    <location>
        <begin position="85"/>
        <end position="94"/>
    </location>
</feature>
<evidence type="ECO:0000256" key="1">
    <source>
        <dbReference type="SAM" id="MobiDB-lite"/>
    </source>
</evidence>
<proteinExistence type="predicted"/>
<gene>
    <name evidence="2" type="ORF">GPECTOR_52g55</name>
</gene>
<dbReference type="EMBL" id="LSYV01000053">
    <property type="protein sequence ID" value="KXZ45656.1"/>
    <property type="molecule type" value="Genomic_DNA"/>
</dbReference>
<sequence>MSGSKSGSGSPSRSATDDDDRTATSEAGRTATGADSFRGGAGVGAVDQTPASHRPLKWRAPDTPGGDGAGSGGAFSPGGAAAHTTYVTATDSGSKGSGTEPYDASGSPGRGAAAPFSPQAVGTSTSGTEEGSGGLSQVEGSVPPDLQLDFFLDEEEEMARHPFPIPPGELIAKARKVLAVGVYRWEDLSDDFEFSAPFIGPMGPDAFRSTMATMALDEAFPDLAPRYHHFRADPFRPHCTHRGTFKGNLPFGIKPTGRVIEEPPQTASLSFNAAGQVCGYTMGYVMDRGVGNTDGLGGAFGLMWALGCPLPAPEGRPWSPSLQLRLVNSGRWALKAAAYLIDRTASLVVPSSWLARHSRNTM</sequence>
<feature type="compositionally biased region" description="Low complexity" evidence="1">
    <location>
        <begin position="1"/>
        <end position="14"/>
    </location>
</feature>
<dbReference type="SUPFAM" id="SSF54427">
    <property type="entry name" value="NTF2-like"/>
    <property type="match status" value="1"/>
</dbReference>
<evidence type="ECO:0000313" key="2">
    <source>
        <dbReference type="EMBL" id="KXZ45656.1"/>
    </source>
</evidence>
<evidence type="ECO:0000313" key="3">
    <source>
        <dbReference type="Proteomes" id="UP000075714"/>
    </source>
</evidence>
<dbReference type="AlphaFoldDB" id="A0A150G711"/>